<dbReference type="InterPro" id="IPR003379">
    <property type="entry name" value="Carboxylase_cons_dom"/>
</dbReference>
<dbReference type="PROSITE" id="PS50991">
    <property type="entry name" value="PYR_CT"/>
    <property type="match status" value="1"/>
</dbReference>
<dbReference type="SUPFAM" id="SSF51569">
    <property type="entry name" value="Aldolase"/>
    <property type="match status" value="1"/>
</dbReference>
<dbReference type="CDD" id="cd07937">
    <property type="entry name" value="DRE_TIM_PC_TC_5S"/>
    <property type="match status" value="1"/>
</dbReference>
<proteinExistence type="predicted"/>
<gene>
    <name evidence="2" type="ORF">SAMN05660297_00264</name>
</gene>
<dbReference type="STRING" id="426128.SAMN05660297_00264"/>
<evidence type="ECO:0000313" key="3">
    <source>
        <dbReference type="Proteomes" id="UP000199568"/>
    </source>
</evidence>
<reference evidence="2 3" key="1">
    <citation type="submission" date="2016-10" db="EMBL/GenBank/DDBJ databases">
        <authorList>
            <person name="de Groot N.N."/>
        </authorList>
    </citation>
    <scope>NUCLEOTIDE SEQUENCE [LARGE SCALE GENOMIC DNA]</scope>
    <source>
        <strain evidence="2 3">DSM 18979</strain>
    </source>
</reference>
<dbReference type="SUPFAM" id="SSF89000">
    <property type="entry name" value="post-HMGL domain-like"/>
    <property type="match status" value="1"/>
</dbReference>
<dbReference type="Proteomes" id="UP000199568">
    <property type="component" value="Unassembled WGS sequence"/>
</dbReference>
<accession>A0A1H9YJK4</accession>
<dbReference type="InterPro" id="IPR013785">
    <property type="entry name" value="Aldolase_TIM"/>
</dbReference>
<dbReference type="NCBIfam" id="NF008985">
    <property type="entry name" value="PRK12331.1"/>
    <property type="match status" value="1"/>
</dbReference>
<dbReference type="PANTHER" id="PTHR43778">
    <property type="entry name" value="PYRUVATE CARBOXYLASE"/>
    <property type="match status" value="1"/>
</dbReference>
<sequence length="466" mass="52672">MNPKLKITETVFRDAHQSLMATRMKTEDMLPIAEKMDEAGYHSLEVWGGATFDSCLRFLNEDPWERLRSIRKVVKKTKLQMLLRGQNLLGYKHYADDVVNEFVKKAIYNGIDIIRIFDALNDLRNIEAALKATKQEGGHAQVAISYTISPVHNIEYYLQKAKEIESLGADSICIKDMSGILTPYVAYDLVKQLKTNTKLMVQVHNHYSSGIASMTYLKAIEAGADVVDTAISPLALGTSQPPTEPLVAALKGTPYDTGMNLELLSEVADYFKPLRDRYLNEGLIDPKVMGVDANTLIYQVPGGMISNLLSQLKQQNKVDQFEEVLAEVPKVREELGYPPLVTPMSQMVGTQALFNVLTGESYKMVPKEIKDYVAGLYGQPTVPIKDEIKQKIIGDKEVITDRPADFISPQLEILKNEMKEYLEQEEDVLSYALFPQVAMNFFKQRWAEKYKIESTLYNEEEKTHPV</sequence>
<dbReference type="OrthoDB" id="9807469at2"/>
<dbReference type="Gene3D" id="3.20.20.70">
    <property type="entry name" value="Aldolase class I"/>
    <property type="match status" value="1"/>
</dbReference>
<dbReference type="InterPro" id="IPR055268">
    <property type="entry name" value="PCB-like"/>
</dbReference>
<organism evidence="2 3">
    <name type="scientific">Natronincola peptidivorans</name>
    <dbReference type="NCBI Taxonomy" id="426128"/>
    <lineage>
        <taxon>Bacteria</taxon>
        <taxon>Bacillati</taxon>
        <taxon>Bacillota</taxon>
        <taxon>Clostridia</taxon>
        <taxon>Peptostreptococcales</taxon>
        <taxon>Natronincolaceae</taxon>
        <taxon>Natronincola</taxon>
    </lineage>
</organism>
<dbReference type="GO" id="GO:0006094">
    <property type="term" value="P:gluconeogenesis"/>
    <property type="evidence" value="ECO:0007669"/>
    <property type="project" value="TreeGrafter"/>
</dbReference>
<dbReference type="GO" id="GO:0005737">
    <property type="term" value="C:cytoplasm"/>
    <property type="evidence" value="ECO:0007669"/>
    <property type="project" value="TreeGrafter"/>
</dbReference>
<dbReference type="NCBIfam" id="NF006761">
    <property type="entry name" value="PRK09282.1"/>
    <property type="match status" value="1"/>
</dbReference>
<dbReference type="EMBL" id="FOHU01000001">
    <property type="protein sequence ID" value="SES69172.1"/>
    <property type="molecule type" value="Genomic_DNA"/>
</dbReference>
<dbReference type="Pfam" id="PF00682">
    <property type="entry name" value="HMGL-like"/>
    <property type="match status" value="1"/>
</dbReference>
<dbReference type="InterPro" id="IPR000891">
    <property type="entry name" value="PYR_CT"/>
</dbReference>
<dbReference type="PANTHER" id="PTHR43778:SF2">
    <property type="entry name" value="PYRUVATE CARBOXYLASE, MITOCHONDRIAL"/>
    <property type="match status" value="1"/>
</dbReference>
<protein>
    <submittedName>
        <fullName evidence="2">Oxaloacetate decarboxylase, alpha subunit</fullName>
    </submittedName>
</protein>
<keyword evidence="3" id="KW-1185">Reference proteome</keyword>
<dbReference type="Pfam" id="PF02436">
    <property type="entry name" value="PYC_OADA"/>
    <property type="match status" value="1"/>
</dbReference>
<evidence type="ECO:0000259" key="1">
    <source>
        <dbReference type="PROSITE" id="PS50991"/>
    </source>
</evidence>
<dbReference type="RefSeq" id="WP_090438117.1">
    <property type="nucleotide sequence ID" value="NZ_FOHU01000001.1"/>
</dbReference>
<evidence type="ECO:0000313" key="2">
    <source>
        <dbReference type="EMBL" id="SES69172.1"/>
    </source>
</evidence>
<name>A0A1H9YJK4_9FIRM</name>
<feature type="domain" description="Pyruvate carboxyltransferase" evidence="1">
    <location>
        <begin position="5"/>
        <end position="265"/>
    </location>
</feature>
<dbReference type="AlphaFoldDB" id="A0A1H9YJK4"/>
<dbReference type="GO" id="GO:0004736">
    <property type="term" value="F:pyruvate carboxylase activity"/>
    <property type="evidence" value="ECO:0007669"/>
    <property type="project" value="TreeGrafter"/>
</dbReference>